<dbReference type="OrthoDB" id="3463488at2"/>
<organism evidence="2 3">
    <name type="scientific">Actinomadura meyerae</name>
    <dbReference type="NCBI Taxonomy" id="240840"/>
    <lineage>
        <taxon>Bacteria</taxon>
        <taxon>Bacillati</taxon>
        <taxon>Actinomycetota</taxon>
        <taxon>Actinomycetes</taxon>
        <taxon>Streptosporangiales</taxon>
        <taxon>Thermomonosporaceae</taxon>
        <taxon>Actinomadura</taxon>
    </lineage>
</organism>
<evidence type="ECO:0000256" key="1">
    <source>
        <dbReference type="SAM" id="MobiDB-lite"/>
    </source>
</evidence>
<feature type="region of interest" description="Disordered" evidence="1">
    <location>
        <begin position="179"/>
        <end position="201"/>
    </location>
</feature>
<protein>
    <submittedName>
        <fullName evidence="2">Uncharacterized protein</fullName>
    </submittedName>
</protein>
<evidence type="ECO:0000313" key="2">
    <source>
        <dbReference type="EMBL" id="SNT26673.1"/>
    </source>
</evidence>
<dbReference type="Proteomes" id="UP000198318">
    <property type="component" value="Unassembled WGS sequence"/>
</dbReference>
<accession>A0A239L9Y9</accession>
<name>A0A239L9Y9_9ACTN</name>
<keyword evidence="3" id="KW-1185">Reference proteome</keyword>
<feature type="region of interest" description="Disordered" evidence="1">
    <location>
        <begin position="68"/>
        <end position="89"/>
    </location>
</feature>
<reference evidence="2 3" key="1">
    <citation type="submission" date="2017-06" db="EMBL/GenBank/DDBJ databases">
        <authorList>
            <person name="Kim H.J."/>
            <person name="Triplett B.A."/>
        </authorList>
    </citation>
    <scope>NUCLEOTIDE SEQUENCE [LARGE SCALE GENOMIC DNA]</scope>
    <source>
        <strain evidence="2 3">DSM 44715</strain>
    </source>
</reference>
<proteinExistence type="predicted"/>
<sequence>MSDYYLTDAELAKIVHDRYVGVAGRDESGEIPEYQTVTGMTRDEWNNLSESRQRELYFEYSAGADAGKWNDPSNALPRGTQPERGDWKAKAEDGYEVDPAELRSLAGDMKYKLDIWKRKLNKVGATSITQADLGNIQGSEQFVNVANASKTGFQEYISAIETAYLGVIENLKRTADQYENAHGNTKKTVDGVNPTGDPNLS</sequence>
<dbReference type="EMBL" id="FZOR01000021">
    <property type="protein sequence ID" value="SNT26673.1"/>
    <property type="molecule type" value="Genomic_DNA"/>
</dbReference>
<dbReference type="AlphaFoldDB" id="A0A239L9Y9"/>
<gene>
    <name evidence="2" type="ORF">SAMN05443665_102183</name>
</gene>
<dbReference type="RefSeq" id="WP_089327932.1">
    <property type="nucleotide sequence ID" value="NZ_FZOR01000021.1"/>
</dbReference>
<evidence type="ECO:0000313" key="3">
    <source>
        <dbReference type="Proteomes" id="UP000198318"/>
    </source>
</evidence>